<organism evidence="3">
    <name type="scientific">Mycobacterium xenopi 4042</name>
    <dbReference type="NCBI Taxonomy" id="1299334"/>
    <lineage>
        <taxon>Bacteria</taxon>
        <taxon>Bacillati</taxon>
        <taxon>Actinomycetota</taxon>
        <taxon>Actinomycetes</taxon>
        <taxon>Mycobacteriales</taxon>
        <taxon>Mycobacteriaceae</taxon>
        <taxon>Mycobacterium</taxon>
    </lineage>
</organism>
<accession>X7YL25</accession>
<comment type="caution">
    <text evidence="3">The sequence shown here is derived from an EMBL/GenBank/DDBJ whole genome shotgun (WGS) entry which is preliminary data.</text>
</comment>
<comment type="similarity">
    <text evidence="1">Belongs to the mycobacterial PPE family.</text>
</comment>
<evidence type="ECO:0000259" key="2">
    <source>
        <dbReference type="Pfam" id="PF00823"/>
    </source>
</evidence>
<dbReference type="PANTHER" id="PTHR46766">
    <property type="entry name" value="GLUTAMINE-RICH PROTEIN 2"/>
    <property type="match status" value="1"/>
</dbReference>
<dbReference type="PATRIC" id="fig|1299334.3.peg.9957"/>
<protein>
    <submittedName>
        <fullName evidence="3">PPE family protein</fullName>
    </submittedName>
</protein>
<dbReference type="Pfam" id="PF00823">
    <property type="entry name" value="PPE"/>
    <property type="match status" value="1"/>
</dbReference>
<dbReference type="InterPro" id="IPR038332">
    <property type="entry name" value="PPE_sf"/>
</dbReference>
<name>X7YL25_MYCXE</name>
<gene>
    <name evidence="3" type="ORF">I553_0369</name>
</gene>
<dbReference type="AlphaFoldDB" id="X7YL25"/>
<evidence type="ECO:0000313" key="3">
    <source>
        <dbReference type="EMBL" id="EUA07095.1"/>
    </source>
</evidence>
<evidence type="ECO:0000256" key="1">
    <source>
        <dbReference type="ARBA" id="ARBA00010652"/>
    </source>
</evidence>
<dbReference type="Gene3D" id="1.20.1260.20">
    <property type="entry name" value="PPE superfamily"/>
    <property type="match status" value="1"/>
</dbReference>
<dbReference type="SUPFAM" id="SSF140459">
    <property type="entry name" value="PE/PPE dimer-like"/>
    <property type="match status" value="1"/>
</dbReference>
<sequence length="141" mass="15393">MAAARSQTGRVRRKLCRRSVVADWDLARSVRDGDGPGRRTLPDLAAHHRAAMSADSLFDPNRGCGVRFRRVAMVSVAQVAANRMRLAQLLATNGFGRNLPAIAETEDQYQDMWVNNSAAMSRYQATSAHATALPGFASPPR</sequence>
<feature type="domain" description="PPE" evidence="2">
    <location>
        <begin position="71"/>
        <end position="133"/>
    </location>
</feature>
<dbReference type="GO" id="GO:0052572">
    <property type="term" value="P:response to host immune response"/>
    <property type="evidence" value="ECO:0007669"/>
    <property type="project" value="TreeGrafter"/>
</dbReference>
<dbReference type="PANTHER" id="PTHR46766:SF1">
    <property type="entry name" value="GLUTAMINE-RICH PROTEIN 2"/>
    <property type="match status" value="1"/>
</dbReference>
<proteinExistence type="inferred from homology"/>
<reference evidence="3" key="1">
    <citation type="submission" date="2014-01" db="EMBL/GenBank/DDBJ databases">
        <authorList>
            <person name="Brown-Elliot B."/>
            <person name="Wallace R."/>
            <person name="Lenaerts A."/>
            <person name="Ordway D."/>
            <person name="DeGroote M.A."/>
            <person name="Parker T."/>
            <person name="Sizemore C."/>
            <person name="Tallon L.J."/>
            <person name="Sadzewicz L.K."/>
            <person name="Sengamalay N."/>
            <person name="Fraser C.M."/>
            <person name="Hine E."/>
            <person name="Shefchek K.A."/>
            <person name="Das S.P."/>
            <person name="Tettelin H."/>
        </authorList>
    </citation>
    <scope>NUCLEOTIDE SEQUENCE [LARGE SCALE GENOMIC DNA]</scope>
    <source>
        <strain evidence="3">4042</strain>
    </source>
</reference>
<dbReference type="EMBL" id="JAOB01000093">
    <property type="protein sequence ID" value="EUA07095.1"/>
    <property type="molecule type" value="Genomic_DNA"/>
</dbReference>
<dbReference type="InterPro" id="IPR000030">
    <property type="entry name" value="PPE_dom"/>
</dbReference>